<sequence length="171" mass="19531">MDYYWPDKEELRQHAEQLGPLCYQLSALSYPNGSPWQVATFVADLKAAHQYYLFAVVAGEIVGFISYSALFNELEITNVVVTPAWRRQKIAWQLWQLLLQAQTTAGQCFLEVRASNLPAQKLYEKLGFTLINRRVAYYAAPEEDALIMALKWKETTNNGRNGAATRVNFSF</sequence>
<protein>
    <submittedName>
        <fullName evidence="4">Ribosomal protein S18-alanine N-acetyltransferase</fullName>
        <ecNumber evidence="4">2.3.1.266</ecNumber>
    </submittedName>
</protein>
<keyword evidence="4" id="KW-0689">Ribosomal protein</keyword>
<dbReference type="InterPro" id="IPR006464">
    <property type="entry name" value="AcTrfase_RimI/Ard1"/>
</dbReference>
<dbReference type="Pfam" id="PF00583">
    <property type="entry name" value="Acetyltransf_1"/>
    <property type="match status" value="1"/>
</dbReference>
<proteinExistence type="predicted"/>
<keyword evidence="4" id="KW-0687">Ribonucleoprotein</keyword>
<keyword evidence="5" id="KW-1185">Reference proteome</keyword>
<dbReference type="EC" id="2.3.1.266" evidence="4"/>
<keyword evidence="2 4" id="KW-0012">Acyltransferase</keyword>
<accession>A0ABW3EC03</accession>
<dbReference type="RefSeq" id="WP_223877033.1">
    <property type="nucleotide sequence ID" value="NZ_BJDN01000014.1"/>
</dbReference>
<dbReference type="GO" id="GO:0008999">
    <property type="term" value="F:protein-N-terminal-alanine acetyltransferase activity"/>
    <property type="evidence" value="ECO:0007669"/>
    <property type="project" value="UniProtKB-EC"/>
</dbReference>
<evidence type="ECO:0000259" key="3">
    <source>
        <dbReference type="PROSITE" id="PS51186"/>
    </source>
</evidence>
<dbReference type="CDD" id="cd04301">
    <property type="entry name" value="NAT_SF"/>
    <property type="match status" value="1"/>
</dbReference>
<dbReference type="Gene3D" id="3.40.630.30">
    <property type="match status" value="1"/>
</dbReference>
<evidence type="ECO:0000256" key="2">
    <source>
        <dbReference type="ARBA" id="ARBA00023315"/>
    </source>
</evidence>
<feature type="domain" description="N-acetyltransferase" evidence="3">
    <location>
        <begin position="9"/>
        <end position="153"/>
    </location>
</feature>
<organism evidence="4 5">
    <name type="scientific">Loigolactobacillus binensis</name>
    <dbReference type="NCBI Taxonomy" id="2559922"/>
    <lineage>
        <taxon>Bacteria</taxon>
        <taxon>Bacillati</taxon>
        <taxon>Bacillota</taxon>
        <taxon>Bacilli</taxon>
        <taxon>Lactobacillales</taxon>
        <taxon>Lactobacillaceae</taxon>
        <taxon>Loigolactobacillus</taxon>
    </lineage>
</organism>
<dbReference type="SUPFAM" id="SSF55729">
    <property type="entry name" value="Acyl-CoA N-acyltransferases (Nat)"/>
    <property type="match status" value="1"/>
</dbReference>
<dbReference type="EMBL" id="JBHTIO010000038">
    <property type="protein sequence ID" value="MFD0897657.1"/>
    <property type="molecule type" value="Genomic_DNA"/>
</dbReference>
<gene>
    <name evidence="4" type="primary">rimI</name>
    <name evidence="4" type="ORF">ACFQZ7_07875</name>
</gene>
<dbReference type="PROSITE" id="PS51186">
    <property type="entry name" value="GNAT"/>
    <property type="match status" value="1"/>
</dbReference>
<reference evidence="5" key="1">
    <citation type="journal article" date="2019" name="Int. J. Syst. Evol. Microbiol.">
        <title>The Global Catalogue of Microorganisms (GCM) 10K type strain sequencing project: providing services to taxonomists for standard genome sequencing and annotation.</title>
        <authorList>
            <consortium name="The Broad Institute Genomics Platform"/>
            <consortium name="The Broad Institute Genome Sequencing Center for Infectious Disease"/>
            <person name="Wu L."/>
            <person name="Ma J."/>
        </authorList>
    </citation>
    <scope>NUCLEOTIDE SEQUENCE [LARGE SCALE GENOMIC DNA]</scope>
    <source>
        <strain evidence="5">CCM 8925</strain>
    </source>
</reference>
<evidence type="ECO:0000313" key="4">
    <source>
        <dbReference type="EMBL" id="MFD0897657.1"/>
    </source>
</evidence>
<dbReference type="NCBIfam" id="TIGR01575">
    <property type="entry name" value="rimI"/>
    <property type="match status" value="1"/>
</dbReference>
<dbReference type="GO" id="GO:0005840">
    <property type="term" value="C:ribosome"/>
    <property type="evidence" value="ECO:0007669"/>
    <property type="project" value="UniProtKB-KW"/>
</dbReference>
<dbReference type="PANTHER" id="PTHR43877">
    <property type="entry name" value="AMINOALKYLPHOSPHONATE N-ACETYLTRANSFERASE-RELATED-RELATED"/>
    <property type="match status" value="1"/>
</dbReference>
<keyword evidence="1 4" id="KW-0808">Transferase</keyword>
<dbReference type="InterPro" id="IPR016181">
    <property type="entry name" value="Acyl_CoA_acyltransferase"/>
</dbReference>
<dbReference type="InterPro" id="IPR050832">
    <property type="entry name" value="Bact_Acetyltransf"/>
</dbReference>
<name>A0ABW3EC03_9LACO</name>
<evidence type="ECO:0000256" key="1">
    <source>
        <dbReference type="ARBA" id="ARBA00022679"/>
    </source>
</evidence>
<comment type="caution">
    <text evidence="4">The sequence shown here is derived from an EMBL/GenBank/DDBJ whole genome shotgun (WGS) entry which is preliminary data.</text>
</comment>
<dbReference type="InterPro" id="IPR000182">
    <property type="entry name" value="GNAT_dom"/>
</dbReference>
<evidence type="ECO:0000313" key="5">
    <source>
        <dbReference type="Proteomes" id="UP001597104"/>
    </source>
</evidence>
<dbReference type="Proteomes" id="UP001597104">
    <property type="component" value="Unassembled WGS sequence"/>
</dbReference>